<dbReference type="EMBL" id="CAJVCE010000043">
    <property type="protein sequence ID" value="CAG7658524.1"/>
    <property type="molecule type" value="Genomic_DNA"/>
</dbReference>
<sequence>MWARIFHRIGQRLGRLTIWGVLILIIFIGLLIVGIYSLLG</sequence>
<evidence type="ECO:0000313" key="2">
    <source>
        <dbReference type="EMBL" id="CAG7658524.1"/>
    </source>
</evidence>
<comment type="caution">
    <text evidence="2">The sequence shown here is derived from an EMBL/GenBank/DDBJ whole genome shotgun (WGS) entry which is preliminary data.</text>
</comment>
<reference evidence="2 3" key="1">
    <citation type="submission" date="2021-06" db="EMBL/GenBank/DDBJ databases">
        <authorList>
            <person name="Criscuolo A."/>
        </authorList>
    </citation>
    <scope>NUCLEOTIDE SEQUENCE [LARGE SCALE GENOMIC DNA]</scope>
    <source>
        <strain evidence="3">CIP 111802</strain>
    </source>
</reference>
<proteinExistence type="predicted"/>
<organism evidence="2 3">
    <name type="scientific">Paenibacillus allorhizosphaerae</name>
    <dbReference type="NCBI Taxonomy" id="2849866"/>
    <lineage>
        <taxon>Bacteria</taxon>
        <taxon>Bacillati</taxon>
        <taxon>Bacillota</taxon>
        <taxon>Bacilli</taxon>
        <taxon>Bacillales</taxon>
        <taxon>Paenibacillaceae</taxon>
        <taxon>Paenibacillus</taxon>
    </lineage>
</organism>
<name>A0ABN7TWI3_9BACL</name>
<keyword evidence="1" id="KW-1133">Transmembrane helix</keyword>
<dbReference type="Proteomes" id="UP000730618">
    <property type="component" value="Unassembled WGS sequence"/>
</dbReference>
<feature type="transmembrane region" description="Helical" evidence="1">
    <location>
        <begin position="16"/>
        <end position="39"/>
    </location>
</feature>
<gene>
    <name evidence="2" type="ORF">PAECIP111802_07066</name>
</gene>
<accession>A0ABN7TWI3</accession>
<keyword evidence="1" id="KW-0472">Membrane</keyword>
<evidence type="ECO:0000313" key="3">
    <source>
        <dbReference type="Proteomes" id="UP000730618"/>
    </source>
</evidence>
<evidence type="ECO:0000256" key="1">
    <source>
        <dbReference type="SAM" id="Phobius"/>
    </source>
</evidence>
<keyword evidence="1" id="KW-0812">Transmembrane</keyword>
<protein>
    <submittedName>
        <fullName evidence="2">Uncharacterized protein</fullName>
    </submittedName>
</protein>
<keyword evidence="3" id="KW-1185">Reference proteome</keyword>